<accession>A0ABU8RUD0</accession>
<evidence type="ECO:0000313" key="3">
    <source>
        <dbReference type="Proteomes" id="UP001361239"/>
    </source>
</evidence>
<organism evidence="2 3">
    <name type="scientific">Novosphingobium anseongense</name>
    <dbReference type="NCBI Taxonomy" id="3133436"/>
    <lineage>
        <taxon>Bacteria</taxon>
        <taxon>Pseudomonadati</taxon>
        <taxon>Pseudomonadota</taxon>
        <taxon>Alphaproteobacteria</taxon>
        <taxon>Sphingomonadales</taxon>
        <taxon>Sphingomonadaceae</taxon>
        <taxon>Novosphingobium</taxon>
    </lineage>
</organism>
<dbReference type="SMART" id="SM00421">
    <property type="entry name" value="HTH_LUXR"/>
    <property type="match status" value="1"/>
</dbReference>
<sequence length="368" mass="39859">MALGTTDERDLLLPLFTGLEDEPLWDTFLHRLLARTRAQRLHLFIRPGGMSGMPPIRRTIRVHGYAPSATPFDLEAFSEAGLLPYASLRPNRVYSLEETTLPESPEAMQRQRGVLDAAWVAHARFIRIVAKGDHNAWLVLLHDRLDFGAGDSALLSSLAPHFALALAMLMELRGLRLRATIAEDALALLGVGQAIFDPAGQAIIADAIATEELDIQNTGQSVGRAQLRAVAAQALNAACRELSTARPEARRTVRFDERLGKDVLLRRAPVASDSPLSSGYSVGLVRQDRRENAQSATPVVAATLGLSTREAALAEAISQGRSIVEAGAELQLTQETARNYSKRIYAKTGASGQADLVRMMLTGLAPFA</sequence>
<dbReference type="Proteomes" id="UP001361239">
    <property type="component" value="Unassembled WGS sequence"/>
</dbReference>
<dbReference type="Gene3D" id="1.10.10.10">
    <property type="entry name" value="Winged helix-like DNA-binding domain superfamily/Winged helix DNA-binding domain"/>
    <property type="match status" value="1"/>
</dbReference>
<dbReference type="InterPro" id="IPR000792">
    <property type="entry name" value="Tscrpt_reg_LuxR_C"/>
</dbReference>
<protein>
    <submittedName>
        <fullName evidence="2">LuxR family transcriptional regulator</fullName>
    </submittedName>
</protein>
<feature type="domain" description="HTH luxR-type" evidence="1">
    <location>
        <begin position="303"/>
        <end position="360"/>
    </location>
</feature>
<evidence type="ECO:0000313" key="2">
    <source>
        <dbReference type="EMBL" id="MEJ5976326.1"/>
    </source>
</evidence>
<dbReference type="InterPro" id="IPR016032">
    <property type="entry name" value="Sig_transdc_resp-reg_C-effctor"/>
</dbReference>
<dbReference type="SUPFAM" id="SSF46894">
    <property type="entry name" value="C-terminal effector domain of the bipartite response regulators"/>
    <property type="match status" value="1"/>
</dbReference>
<comment type="caution">
    <text evidence="2">The sequence shown here is derived from an EMBL/GenBank/DDBJ whole genome shotgun (WGS) entry which is preliminary data.</text>
</comment>
<keyword evidence="3" id="KW-1185">Reference proteome</keyword>
<proteinExistence type="predicted"/>
<dbReference type="InterPro" id="IPR036388">
    <property type="entry name" value="WH-like_DNA-bd_sf"/>
</dbReference>
<dbReference type="EMBL" id="JBBHJZ010000001">
    <property type="protein sequence ID" value="MEJ5976326.1"/>
    <property type="molecule type" value="Genomic_DNA"/>
</dbReference>
<name>A0ABU8RUD0_9SPHN</name>
<reference evidence="2 3" key="1">
    <citation type="submission" date="2024-03" db="EMBL/GenBank/DDBJ databases">
        <authorList>
            <person name="Jo J.-H."/>
        </authorList>
    </citation>
    <scope>NUCLEOTIDE SEQUENCE [LARGE SCALE GENOMIC DNA]</scope>
    <source>
        <strain evidence="2 3">PS1R-30</strain>
    </source>
</reference>
<evidence type="ECO:0000259" key="1">
    <source>
        <dbReference type="SMART" id="SM00421"/>
    </source>
</evidence>
<gene>
    <name evidence="2" type="ORF">WG901_06750</name>
</gene>
<dbReference type="RefSeq" id="WP_339586241.1">
    <property type="nucleotide sequence ID" value="NZ_JBBHJZ010000001.1"/>
</dbReference>